<evidence type="ECO:0000256" key="2">
    <source>
        <dbReference type="SAM" id="Phobius"/>
    </source>
</evidence>
<proteinExistence type="predicted"/>
<dbReference type="PANTHER" id="PTHR36698:SF2">
    <property type="entry name" value="MCE_MLAD DOMAIN-CONTAINING PROTEIN"/>
    <property type="match status" value="1"/>
</dbReference>
<evidence type="ECO:0000313" key="5">
    <source>
        <dbReference type="Proteomes" id="UP001595974"/>
    </source>
</evidence>
<sequence length="314" mass="33212">MENRAHALAAGLFALILGGAVIVALWWFSQNREPTREYVLVSKGSVNGLNVQARVRYRGMAAGTVSAIDIDPDDPRNILVRIRLREDLPITRGTRATLGTQGVTGLAFIQLDDRGADPAPLTADGGGPPRIVLEPGLIELIGDRALQAAERVHAVADRLATMFDDQAVARLRRTLERLESAAAGMDRSFAELPATVGALRSALSPQNLDKLAATLANLEAASREAAPAAGEVRALVARIDHLAQRVDQAAGTAGEGLVDGTLPQVDDLLRELTATSRRLGRVLEEIEAAPQVLLAGREAGEPGPGEEGYVRGGQ</sequence>
<feature type="transmembrane region" description="Helical" evidence="2">
    <location>
        <begin position="7"/>
        <end position="28"/>
    </location>
</feature>
<keyword evidence="2" id="KW-0472">Membrane</keyword>
<dbReference type="Pfam" id="PF02470">
    <property type="entry name" value="MlaD"/>
    <property type="match status" value="1"/>
</dbReference>
<feature type="region of interest" description="Disordered" evidence="1">
    <location>
        <begin position="295"/>
        <end position="314"/>
    </location>
</feature>
<dbReference type="EMBL" id="JBHSOG010000094">
    <property type="protein sequence ID" value="MFC5771533.1"/>
    <property type="molecule type" value="Genomic_DNA"/>
</dbReference>
<keyword evidence="2" id="KW-0812">Transmembrane</keyword>
<organism evidence="4 5">
    <name type="scientific">Thauera sinica</name>
    <dbReference type="NCBI Taxonomy" id="2665146"/>
    <lineage>
        <taxon>Bacteria</taxon>
        <taxon>Pseudomonadati</taxon>
        <taxon>Pseudomonadota</taxon>
        <taxon>Betaproteobacteria</taxon>
        <taxon>Rhodocyclales</taxon>
        <taxon>Zoogloeaceae</taxon>
        <taxon>Thauera</taxon>
    </lineage>
</organism>
<dbReference type="InterPro" id="IPR003399">
    <property type="entry name" value="Mce/MlaD"/>
</dbReference>
<dbReference type="Proteomes" id="UP001595974">
    <property type="component" value="Unassembled WGS sequence"/>
</dbReference>
<protein>
    <submittedName>
        <fullName evidence="4">MlaD family protein</fullName>
    </submittedName>
</protein>
<dbReference type="RefSeq" id="WP_096447794.1">
    <property type="nucleotide sequence ID" value="NZ_JBHSOG010000094.1"/>
</dbReference>
<feature type="compositionally biased region" description="Gly residues" evidence="1">
    <location>
        <begin position="302"/>
        <end position="314"/>
    </location>
</feature>
<reference evidence="5" key="1">
    <citation type="journal article" date="2019" name="Int. J. Syst. Evol. Microbiol.">
        <title>The Global Catalogue of Microorganisms (GCM) 10K type strain sequencing project: providing services to taxonomists for standard genome sequencing and annotation.</title>
        <authorList>
            <consortium name="The Broad Institute Genomics Platform"/>
            <consortium name="The Broad Institute Genome Sequencing Center for Infectious Disease"/>
            <person name="Wu L."/>
            <person name="Ma J."/>
        </authorList>
    </citation>
    <scope>NUCLEOTIDE SEQUENCE [LARGE SCALE GENOMIC DNA]</scope>
    <source>
        <strain evidence="5">SHR3</strain>
    </source>
</reference>
<evidence type="ECO:0000256" key="1">
    <source>
        <dbReference type="SAM" id="MobiDB-lite"/>
    </source>
</evidence>
<evidence type="ECO:0000313" key="4">
    <source>
        <dbReference type="EMBL" id="MFC5771533.1"/>
    </source>
</evidence>
<keyword evidence="5" id="KW-1185">Reference proteome</keyword>
<evidence type="ECO:0000259" key="3">
    <source>
        <dbReference type="Pfam" id="PF02470"/>
    </source>
</evidence>
<dbReference type="PANTHER" id="PTHR36698">
    <property type="entry name" value="BLL5892 PROTEIN"/>
    <property type="match status" value="1"/>
</dbReference>
<comment type="caution">
    <text evidence="4">The sequence shown here is derived from an EMBL/GenBank/DDBJ whole genome shotgun (WGS) entry which is preliminary data.</text>
</comment>
<feature type="domain" description="Mce/MlaD" evidence="3">
    <location>
        <begin position="44"/>
        <end position="113"/>
    </location>
</feature>
<keyword evidence="2" id="KW-1133">Transmembrane helix</keyword>
<accession>A0ABW1AWJ0</accession>
<gene>
    <name evidence="4" type="ORF">ACFPTN_19325</name>
</gene>
<name>A0ABW1AWJ0_9RHOO</name>